<gene>
    <name evidence="1" type="ORF">O0S08_23790</name>
</gene>
<sequence>MPRAVLTSGSRRPGWIPAAPLLVAALTACPQDQILIVGEFGRSLPLATGDASPLPRLVYRPDACPGEAAAGGCSSVCTTAPESCPPDACLPLLVDSGSAITTLVGEGEPVAVRSCFEVRTAKDTLAEPPIEGAAAQAIARFRFDSTPYIRLPRATADVSWGWQVGDQTAAPFVGGVLGGNVLRQMAVRFTDTRGNDGPQITFYREFPGVESALADQGSAALPLQFPGLLLGKLIDDVCQQPDGDDCDLASFGVFDREHPESALQSTRMVLDACLGPPPAAVVYKPGNNSCELASGPGKPGSFRSPTGIARADLDPGCRLQDVAPTAGDIDHGHDASVLIATGLPGLVLFEDSALRMFGSLELPPCFGDGGLSSGVQRDTPACLIGQAGLLRAAGWPPAGTAERPLIELRVRSLALVPGLTQTTGQTACQRLEVRLRALRSQCNLAARNKVPRSAADNCRSDTDRLTPGSAGFMTAAVVGQAFVASDDRVDPNQWIPTLVIPADHPLASNIRRDTSPEALQLDGLVGTALLRGTDVVLDYTDPTPSVRVACTDPDDGSCLAMPACVPRDDPRAVVPACCFGLPEDLLVSLIRDHSAYDCCAALSPATVDELNNAEAIAGRELPCPVRGR</sequence>
<keyword evidence="2" id="KW-1185">Reference proteome</keyword>
<accession>A0ABY7HIJ8</accession>
<dbReference type="EMBL" id="CP114040">
    <property type="protein sequence ID" value="WAS99161.1"/>
    <property type="molecule type" value="Genomic_DNA"/>
</dbReference>
<evidence type="ECO:0000313" key="2">
    <source>
        <dbReference type="Proteomes" id="UP001164459"/>
    </source>
</evidence>
<evidence type="ECO:0000313" key="1">
    <source>
        <dbReference type="EMBL" id="WAS99161.1"/>
    </source>
</evidence>
<proteinExistence type="predicted"/>
<dbReference type="Proteomes" id="UP001164459">
    <property type="component" value="Chromosome"/>
</dbReference>
<organism evidence="1 2">
    <name type="scientific">Nannocystis punicea</name>
    <dbReference type="NCBI Taxonomy" id="2995304"/>
    <lineage>
        <taxon>Bacteria</taxon>
        <taxon>Pseudomonadati</taxon>
        <taxon>Myxococcota</taxon>
        <taxon>Polyangia</taxon>
        <taxon>Nannocystales</taxon>
        <taxon>Nannocystaceae</taxon>
        <taxon>Nannocystis</taxon>
    </lineage>
</organism>
<reference evidence="1" key="1">
    <citation type="submission" date="2022-11" db="EMBL/GenBank/DDBJ databases">
        <title>Minimal conservation of predation-associated metabolite biosynthetic gene clusters underscores biosynthetic potential of Myxococcota including descriptions for ten novel species: Archangium lansinium sp. nov., Myxococcus landrumus sp. nov., Nannocystis bai.</title>
        <authorList>
            <person name="Ahearne A."/>
            <person name="Stevens C."/>
            <person name="Dowd S."/>
        </authorList>
    </citation>
    <scope>NUCLEOTIDE SEQUENCE</scope>
    <source>
        <strain evidence="1">Fl3</strain>
    </source>
</reference>
<dbReference type="PROSITE" id="PS51257">
    <property type="entry name" value="PROKAR_LIPOPROTEIN"/>
    <property type="match status" value="1"/>
</dbReference>
<protein>
    <submittedName>
        <fullName evidence="1">Uncharacterized protein</fullName>
    </submittedName>
</protein>
<name>A0ABY7HIJ8_9BACT</name>
<dbReference type="RefSeq" id="WP_269041522.1">
    <property type="nucleotide sequence ID" value="NZ_CP114040.1"/>
</dbReference>